<feature type="domain" description="Bacterial alpha-L-rhamnosidase N-terminal" evidence="4">
    <location>
        <begin position="181"/>
        <end position="350"/>
    </location>
</feature>
<evidence type="ECO:0000259" key="4">
    <source>
        <dbReference type="Pfam" id="PF08531"/>
    </source>
</evidence>
<organism evidence="6 7">
    <name type="scientific">Apiospora rasikravindrae</name>
    <dbReference type="NCBI Taxonomy" id="990691"/>
    <lineage>
        <taxon>Eukaryota</taxon>
        <taxon>Fungi</taxon>
        <taxon>Dikarya</taxon>
        <taxon>Ascomycota</taxon>
        <taxon>Pezizomycotina</taxon>
        <taxon>Sordariomycetes</taxon>
        <taxon>Xylariomycetidae</taxon>
        <taxon>Amphisphaeriales</taxon>
        <taxon>Apiosporaceae</taxon>
        <taxon>Apiospora</taxon>
    </lineage>
</organism>
<dbReference type="InterPro" id="IPR016007">
    <property type="entry name" value="Alpha_rhamnosid"/>
</dbReference>
<evidence type="ECO:0000313" key="7">
    <source>
        <dbReference type="Proteomes" id="UP001444661"/>
    </source>
</evidence>
<evidence type="ECO:0000259" key="5">
    <source>
        <dbReference type="Pfam" id="PF17389"/>
    </source>
</evidence>
<dbReference type="PANTHER" id="PTHR33307">
    <property type="entry name" value="ALPHA-RHAMNOSIDASE (EUROFUNG)"/>
    <property type="match status" value="1"/>
</dbReference>
<dbReference type="Pfam" id="PF08531">
    <property type="entry name" value="Bac_rhamnosid_N"/>
    <property type="match status" value="1"/>
</dbReference>
<dbReference type="EMBL" id="JAQQWK010000003">
    <property type="protein sequence ID" value="KAK8044681.1"/>
    <property type="molecule type" value="Genomic_DNA"/>
</dbReference>
<evidence type="ECO:0000259" key="3">
    <source>
        <dbReference type="Pfam" id="PF05592"/>
    </source>
</evidence>
<accession>A0ABR1TDI1</accession>
<reference evidence="6 7" key="1">
    <citation type="submission" date="2023-01" db="EMBL/GenBank/DDBJ databases">
        <title>Analysis of 21 Apiospora genomes using comparative genomics revels a genus with tremendous synthesis potential of carbohydrate active enzymes and secondary metabolites.</title>
        <authorList>
            <person name="Sorensen T."/>
        </authorList>
    </citation>
    <scope>NUCLEOTIDE SEQUENCE [LARGE SCALE GENOMIC DNA]</scope>
    <source>
        <strain evidence="6 7">CBS 33761</strain>
    </source>
</reference>
<dbReference type="SUPFAM" id="SSF48208">
    <property type="entry name" value="Six-hairpin glycosidases"/>
    <property type="match status" value="1"/>
</dbReference>
<dbReference type="InterPro" id="IPR008928">
    <property type="entry name" value="6-hairpin_glycosidase_sf"/>
</dbReference>
<dbReference type="EC" id="3.2.1.40" evidence="2"/>
<dbReference type="Gene3D" id="2.60.120.260">
    <property type="entry name" value="Galactose-binding domain-like"/>
    <property type="match status" value="2"/>
</dbReference>
<dbReference type="Pfam" id="PF17389">
    <property type="entry name" value="Bac_rhamnosid6H"/>
    <property type="match status" value="2"/>
</dbReference>
<sequence>MQPLIENLRIEHYPTDLSGHHPTCLGTQHPSPRISWQYRGENPDKPPKNWQQVSYEIQVRRNRSNHQDVFKSTVDSRNNILVPWPGAPLVSRERAQLRVRAYGGRFPNRLKELKTAFPGLQQAWTEWSGWIVVEAALLDPLDRLADFITSTTSTAIRGEDQEIQHIRPILFSRLFSLDTKPGRARLYITAFGVYVALVNHRKVGNECMAPGWTSYNKRLQYQVFDVKDLLVEGENRIDIHVAEGWYAGRLLWGEHSKACLYGDKIGALAQLEIYTAADDLMPELLLCSDHKWSWNESTMRSSSIYDGEHNEVCDQTWIDANLPPWKPVDIIDPFPDVELLATPCPPVRIRKIIKAKRIWESPLGKTLVDFGQNLVGRIQINSLMRDKGHTITIRHAEVLENGELGTRPLRSAKATDTITFRSPKRLTGWSPDDTSEPLTKDSISAQVLHSAVTRQGFFECSNPDLEKLHKNVVWSVRSNFLSVPTDCPQRDERLGWTGDIQVFGPTASFLFDCAGMLSNWLSDLVLDQEASAGVVPFVVPDVLTRTATIAPYPQAVWDDAVVLLPWTIYLYSGDKTLLEKCWYGMRKYIDDIIPRGSDELWNPRLWQLGDWLDPAAPPDDPGTARTDGTLVADAYLVHVTRVMYRISTVLHGETDEVTTRYKEDAKRLVKAFRAKYMTSIGFLAGDTQTSLALALVFGLHNDSDHRGRATAVSRLVRLQGATTIWERWDSRLPNGRINPGTMTSFNHYALGSIATWLYTVIGGLSPYATPTPAAMATGREPGFEELGLNEDVVGWRKIRIQPQPGGDVE</sequence>
<protein>
    <recommendedName>
        <fullName evidence="2">alpha-L-rhamnosidase</fullName>
        <ecNumber evidence="2">3.2.1.40</ecNumber>
    </recommendedName>
</protein>
<evidence type="ECO:0000313" key="6">
    <source>
        <dbReference type="EMBL" id="KAK8044681.1"/>
    </source>
</evidence>
<comment type="caution">
    <text evidence="6">The sequence shown here is derived from an EMBL/GenBank/DDBJ whole genome shotgun (WGS) entry which is preliminary data.</text>
</comment>
<dbReference type="InterPro" id="IPR013783">
    <property type="entry name" value="Ig-like_fold"/>
</dbReference>
<dbReference type="Gene3D" id="1.50.10.10">
    <property type="match status" value="1"/>
</dbReference>
<feature type="domain" description="Alpha-L-rhamnosidase concanavalin-like" evidence="3">
    <location>
        <begin position="363"/>
        <end position="430"/>
    </location>
</feature>
<comment type="catalytic activity">
    <reaction evidence="1">
        <text>Hydrolysis of terminal non-reducing alpha-L-rhamnose residues in alpha-L-rhamnosides.</text>
        <dbReference type="EC" id="3.2.1.40"/>
    </reaction>
</comment>
<proteinExistence type="predicted"/>
<feature type="domain" description="Alpha-L-rhamnosidase six-hairpin glycosidase" evidence="5">
    <location>
        <begin position="454"/>
        <end position="709"/>
    </location>
</feature>
<feature type="domain" description="Alpha-L-rhamnosidase six-hairpin glycosidase" evidence="5">
    <location>
        <begin position="719"/>
        <end position="760"/>
    </location>
</feature>
<dbReference type="InterPro" id="IPR035396">
    <property type="entry name" value="Bac_rhamnosid6H"/>
</dbReference>
<evidence type="ECO:0000256" key="2">
    <source>
        <dbReference type="ARBA" id="ARBA00012652"/>
    </source>
</evidence>
<dbReference type="InterPro" id="IPR012341">
    <property type="entry name" value="6hp_glycosidase-like_sf"/>
</dbReference>
<dbReference type="Pfam" id="PF25788">
    <property type="entry name" value="Ig_Rha78A_N"/>
    <property type="match status" value="1"/>
</dbReference>
<dbReference type="InterPro" id="IPR013737">
    <property type="entry name" value="Bac_rhamnosid_N"/>
</dbReference>
<name>A0ABR1TDI1_9PEZI</name>
<dbReference type="InterPro" id="IPR008902">
    <property type="entry name" value="Rhamnosid_concanavalin"/>
</dbReference>
<gene>
    <name evidence="6" type="ORF">PG993_004705</name>
</gene>
<keyword evidence="7" id="KW-1185">Reference proteome</keyword>
<dbReference type="PANTHER" id="PTHR33307:SF6">
    <property type="entry name" value="ALPHA-RHAMNOSIDASE (EUROFUNG)-RELATED"/>
    <property type="match status" value="1"/>
</dbReference>
<dbReference type="Gene3D" id="2.60.40.10">
    <property type="entry name" value="Immunoglobulins"/>
    <property type="match status" value="1"/>
</dbReference>
<dbReference type="Proteomes" id="UP001444661">
    <property type="component" value="Unassembled WGS sequence"/>
</dbReference>
<dbReference type="Pfam" id="PF05592">
    <property type="entry name" value="Bac_rhamnosid"/>
    <property type="match status" value="1"/>
</dbReference>
<evidence type="ECO:0000256" key="1">
    <source>
        <dbReference type="ARBA" id="ARBA00001445"/>
    </source>
</evidence>